<dbReference type="OrthoDB" id="826697at2"/>
<proteinExistence type="predicted"/>
<dbReference type="eggNOG" id="COG4706">
    <property type="taxonomic scope" value="Bacteria"/>
</dbReference>
<keyword evidence="2" id="KW-1185">Reference proteome</keyword>
<accession>A0A0A2MSV4</accession>
<dbReference type="InterPro" id="IPR016776">
    <property type="entry name" value="ApeP-like_dehydratase"/>
</dbReference>
<comment type="caution">
    <text evidence="1">The sequence shown here is derived from an EMBL/GenBank/DDBJ whole genome shotgun (WGS) entry which is preliminary data.</text>
</comment>
<organism evidence="1 2">
    <name type="scientific">Flavobacterium subsaxonicum WB 4.1-42 = DSM 21790</name>
    <dbReference type="NCBI Taxonomy" id="1121898"/>
    <lineage>
        <taxon>Bacteria</taxon>
        <taxon>Pseudomonadati</taxon>
        <taxon>Bacteroidota</taxon>
        <taxon>Flavobacteriia</taxon>
        <taxon>Flavobacteriales</taxon>
        <taxon>Flavobacteriaceae</taxon>
        <taxon>Flavobacterium</taxon>
    </lineage>
</organism>
<protein>
    <submittedName>
        <fullName evidence="1">ABC transporter permease</fullName>
    </submittedName>
</protein>
<name>A0A0A2MSV4_9FLAO</name>
<dbReference type="Pfam" id="PF22817">
    <property type="entry name" value="ApeP-like"/>
    <property type="match status" value="1"/>
</dbReference>
<dbReference type="Proteomes" id="UP000030111">
    <property type="component" value="Unassembled WGS sequence"/>
</dbReference>
<dbReference type="Gene3D" id="3.10.129.10">
    <property type="entry name" value="Hotdog Thioesterase"/>
    <property type="match status" value="1"/>
</dbReference>
<gene>
    <name evidence="1" type="ORF">Q766_18735</name>
</gene>
<dbReference type="SUPFAM" id="SSF54637">
    <property type="entry name" value="Thioesterase/thiol ester dehydrase-isomerase"/>
    <property type="match status" value="1"/>
</dbReference>
<evidence type="ECO:0000313" key="2">
    <source>
        <dbReference type="Proteomes" id="UP000030111"/>
    </source>
</evidence>
<dbReference type="STRING" id="1121898.GCA_000422725_04021"/>
<evidence type="ECO:0000313" key="1">
    <source>
        <dbReference type="EMBL" id="KGO91315.1"/>
    </source>
</evidence>
<dbReference type="InterPro" id="IPR029069">
    <property type="entry name" value="HotDog_dom_sf"/>
</dbReference>
<dbReference type="RefSeq" id="WP_026990033.1">
    <property type="nucleotide sequence ID" value="NZ_AUGP01000007.1"/>
</dbReference>
<reference evidence="1 2" key="1">
    <citation type="submission" date="2013-09" db="EMBL/GenBank/DDBJ databases">
        <authorList>
            <person name="Zeng Z."/>
            <person name="Chen C."/>
        </authorList>
    </citation>
    <scope>NUCLEOTIDE SEQUENCE [LARGE SCALE GENOMIC DNA]</scope>
    <source>
        <strain evidence="1 2">WB 4.1-42</strain>
    </source>
</reference>
<dbReference type="AlphaFoldDB" id="A0A0A2MSV4"/>
<sequence>MIKVIDIHNYLPHQKPMLMVDVILGIDEENVETAFALREDNIFIENGALCEAGLIENAAQTCSAIVARSYLIDDEDQDRLNVDVIGFISSIKTIKIHALPKTGCDITTRAHLESRFDTGTYTTCMMSCSSYCNGELLLEGEINLFIQER</sequence>
<dbReference type="EMBL" id="JRLY01000021">
    <property type="protein sequence ID" value="KGO91315.1"/>
    <property type="molecule type" value="Genomic_DNA"/>
</dbReference>